<dbReference type="AlphaFoldDB" id="A0A0K1EM82"/>
<evidence type="ECO:0000259" key="2">
    <source>
        <dbReference type="Pfam" id="PF22807"/>
    </source>
</evidence>
<feature type="compositionally biased region" description="Basic and acidic residues" evidence="1">
    <location>
        <begin position="88"/>
        <end position="102"/>
    </location>
</feature>
<organism evidence="3 4">
    <name type="scientific">Chondromyces crocatus</name>
    <dbReference type="NCBI Taxonomy" id="52"/>
    <lineage>
        <taxon>Bacteria</taxon>
        <taxon>Pseudomonadati</taxon>
        <taxon>Myxococcota</taxon>
        <taxon>Polyangia</taxon>
        <taxon>Polyangiales</taxon>
        <taxon>Polyangiaceae</taxon>
        <taxon>Chondromyces</taxon>
    </lineage>
</organism>
<protein>
    <submittedName>
        <fullName evidence="3">Sorbosone dehydrogenase</fullName>
    </submittedName>
</protein>
<dbReference type="PATRIC" id="fig|52.7.peg.6576"/>
<dbReference type="Gene3D" id="2.120.10.30">
    <property type="entry name" value="TolB, C-terminal domain"/>
    <property type="match status" value="1"/>
</dbReference>
<feature type="region of interest" description="Disordered" evidence="1">
    <location>
        <begin position="27"/>
        <end position="109"/>
    </location>
</feature>
<reference evidence="3 4" key="1">
    <citation type="submission" date="2015-07" db="EMBL/GenBank/DDBJ databases">
        <title>Genome analysis of myxobacterium Chondromyces crocatus Cm c5 reveals a high potential for natural compound synthesis and the genetic basis for the loss of fruiting body formation.</title>
        <authorList>
            <person name="Zaburannyi N."/>
            <person name="Bunk B."/>
            <person name="Maier J."/>
            <person name="Overmann J."/>
            <person name="Mueller R."/>
        </authorList>
    </citation>
    <scope>NUCLEOTIDE SEQUENCE [LARGE SCALE GENOMIC DNA]</scope>
    <source>
        <strain evidence="3 4">Cm c5</strain>
    </source>
</reference>
<evidence type="ECO:0000313" key="3">
    <source>
        <dbReference type="EMBL" id="AKT41757.1"/>
    </source>
</evidence>
<dbReference type="PANTHER" id="PTHR19328:SF53">
    <property type="entry name" value="MEMBRANE PROTEIN"/>
    <property type="match status" value="1"/>
</dbReference>
<dbReference type="STRING" id="52.CMC5_059680"/>
<proteinExistence type="predicted"/>
<keyword evidence="4" id="KW-1185">Reference proteome</keyword>
<dbReference type="EMBL" id="CP012159">
    <property type="protein sequence ID" value="AKT41757.1"/>
    <property type="molecule type" value="Genomic_DNA"/>
</dbReference>
<dbReference type="OrthoDB" id="9770043at2"/>
<accession>A0A0K1EM82</accession>
<dbReference type="SUPFAM" id="SSF50952">
    <property type="entry name" value="Soluble quinoprotein glucose dehydrogenase"/>
    <property type="match status" value="1"/>
</dbReference>
<dbReference type="KEGG" id="ccro:CMC5_059680"/>
<dbReference type="Pfam" id="PF22807">
    <property type="entry name" value="TrAA12"/>
    <property type="match status" value="2"/>
</dbReference>
<evidence type="ECO:0000256" key="1">
    <source>
        <dbReference type="SAM" id="MobiDB-lite"/>
    </source>
</evidence>
<feature type="domain" description="Pyrroloquinoline quinone-dependent pyranose dehydrogenase beta-propeller" evidence="2">
    <location>
        <begin position="108"/>
        <end position="310"/>
    </location>
</feature>
<dbReference type="RefSeq" id="WP_050433492.1">
    <property type="nucleotide sequence ID" value="NZ_CP012159.1"/>
</dbReference>
<evidence type="ECO:0000313" key="4">
    <source>
        <dbReference type="Proteomes" id="UP000067626"/>
    </source>
</evidence>
<feature type="domain" description="Pyrroloquinoline quinone-dependent pyranose dehydrogenase beta-propeller" evidence="2">
    <location>
        <begin position="351"/>
        <end position="458"/>
    </location>
</feature>
<dbReference type="PANTHER" id="PTHR19328">
    <property type="entry name" value="HEDGEHOG-INTERACTING PROTEIN"/>
    <property type="match status" value="1"/>
</dbReference>
<dbReference type="PROSITE" id="PS51257">
    <property type="entry name" value="PROKAR_LIPOPROTEIN"/>
    <property type="match status" value="1"/>
</dbReference>
<dbReference type="InterPro" id="IPR011042">
    <property type="entry name" value="6-blade_b-propeller_TolB-like"/>
</dbReference>
<sequence length="463" mass="50298">MRPRKDDGRAVPGLILGALLLAGGVSACSPKRSEQPAETKPQQPTEAKPRQTARTDIVLTGAEAMGDWTSDAPGVKRKITVADLPPPNEKESVSNRPRKADRPAGALPKVPAGFTANEFASGLENPRVVKVAPNGDVFVVESREGRVQVLRDTDKDGKAESRSVYVEGLKKPFGLAFYPADAETPTHVYIANTDSVVRYPYRPGDSAASGPAEKIVDNIPSGGEALGGGGHWTRDIAFSKDNQRMFVSVGSRSNVSDDDSEKRRASILAFTPDGKNEVLYASGIRNPVGIAIEPATGALWTSVNERDELGDNLVPDYVTRVQEGGFYGWPWFYLGKNQDPRHEGKHPALRDKVIVPDVLIQSHSASLAMCFYTGQQFPPEFRGHIFAAEHGSWNRSRRTGYKVIRVPVTNGKAEGYYEDFLTGFVNDDGDVWGRPVGVAVARDGALLVTDDQSNTVWRVAFGR</sequence>
<gene>
    <name evidence="3" type="ORF">CMC5_059680</name>
</gene>
<name>A0A0K1EM82_CHOCO</name>
<dbReference type="InterPro" id="IPR054539">
    <property type="entry name" value="Beta-prop_PDH"/>
</dbReference>
<dbReference type="InterPro" id="IPR011041">
    <property type="entry name" value="Quinoprot_gluc/sorb_DH_b-prop"/>
</dbReference>
<dbReference type="Proteomes" id="UP000067626">
    <property type="component" value="Chromosome"/>
</dbReference>